<feature type="compositionally biased region" description="Low complexity" evidence="1">
    <location>
        <begin position="349"/>
        <end position="375"/>
    </location>
</feature>
<evidence type="ECO:0000256" key="1">
    <source>
        <dbReference type="SAM" id="MobiDB-lite"/>
    </source>
</evidence>
<feature type="compositionally biased region" description="Basic and acidic residues" evidence="1">
    <location>
        <begin position="257"/>
        <end position="272"/>
    </location>
</feature>
<dbReference type="InParanoid" id="A0A7I4ADV8"/>
<feature type="compositionally biased region" description="Basic and acidic residues" evidence="1">
    <location>
        <begin position="483"/>
        <end position="523"/>
    </location>
</feature>
<feature type="compositionally biased region" description="Gly residues" evidence="1">
    <location>
        <begin position="155"/>
        <end position="165"/>
    </location>
</feature>
<feature type="compositionally biased region" description="Low complexity" evidence="1">
    <location>
        <begin position="127"/>
        <end position="139"/>
    </location>
</feature>
<feature type="region of interest" description="Disordered" evidence="1">
    <location>
        <begin position="106"/>
        <end position="203"/>
    </location>
</feature>
<organism evidence="2 3">
    <name type="scientific">Physcomitrium patens</name>
    <name type="common">Spreading-leaved earth moss</name>
    <name type="synonym">Physcomitrella patens</name>
    <dbReference type="NCBI Taxonomy" id="3218"/>
    <lineage>
        <taxon>Eukaryota</taxon>
        <taxon>Viridiplantae</taxon>
        <taxon>Streptophyta</taxon>
        <taxon>Embryophyta</taxon>
        <taxon>Bryophyta</taxon>
        <taxon>Bryophytina</taxon>
        <taxon>Bryopsida</taxon>
        <taxon>Funariidae</taxon>
        <taxon>Funariales</taxon>
        <taxon>Funariaceae</taxon>
        <taxon>Physcomitrium</taxon>
    </lineage>
</organism>
<dbReference type="EMBL" id="ABEU02000012">
    <property type="status" value="NOT_ANNOTATED_CDS"/>
    <property type="molecule type" value="Genomic_DNA"/>
</dbReference>
<feature type="compositionally biased region" description="Polar residues" evidence="1">
    <location>
        <begin position="596"/>
        <end position="610"/>
    </location>
</feature>
<reference evidence="2 3" key="1">
    <citation type="journal article" date="2008" name="Science">
        <title>The Physcomitrella genome reveals evolutionary insights into the conquest of land by plants.</title>
        <authorList>
            <person name="Rensing S."/>
            <person name="Lang D."/>
            <person name="Zimmer A."/>
            <person name="Terry A."/>
            <person name="Salamov A."/>
            <person name="Shapiro H."/>
            <person name="Nishiyama T."/>
            <person name="Perroud P.-F."/>
            <person name="Lindquist E."/>
            <person name="Kamisugi Y."/>
            <person name="Tanahashi T."/>
            <person name="Sakakibara K."/>
            <person name="Fujita T."/>
            <person name="Oishi K."/>
            <person name="Shin-I T."/>
            <person name="Kuroki Y."/>
            <person name="Toyoda A."/>
            <person name="Suzuki Y."/>
            <person name="Hashimoto A."/>
            <person name="Yamaguchi K."/>
            <person name="Sugano A."/>
            <person name="Kohara Y."/>
            <person name="Fujiyama A."/>
            <person name="Anterola A."/>
            <person name="Aoki S."/>
            <person name="Ashton N."/>
            <person name="Barbazuk W.B."/>
            <person name="Barker E."/>
            <person name="Bennetzen J."/>
            <person name="Bezanilla M."/>
            <person name="Blankenship R."/>
            <person name="Cho S.H."/>
            <person name="Dutcher S."/>
            <person name="Estelle M."/>
            <person name="Fawcett J.A."/>
            <person name="Gundlach H."/>
            <person name="Hanada K."/>
            <person name="Heyl A."/>
            <person name="Hicks K.A."/>
            <person name="Hugh J."/>
            <person name="Lohr M."/>
            <person name="Mayer K."/>
            <person name="Melkozernov A."/>
            <person name="Murata T."/>
            <person name="Nelson D."/>
            <person name="Pils B."/>
            <person name="Prigge M."/>
            <person name="Reiss B."/>
            <person name="Renner T."/>
            <person name="Rombauts S."/>
            <person name="Rushton P."/>
            <person name="Sanderfoot A."/>
            <person name="Schween G."/>
            <person name="Shiu S.-H."/>
            <person name="Stueber K."/>
            <person name="Theodoulou F.L."/>
            <person name="Tu H."/>
            <person name="Van de Peer Y."/>
            <person name="Verrier P.J."/>
            <person name="Waters E."/>
            <person name="Wood A."/>
            <person name="Yang L."/>
            <person name="Cove D."/>
            <person name="Cuming A."/>
            <person name="Hasebe M."/>
            <person name="Lucas S."/>
            <person name="Mishler D.B."/>
            <person name="Reski R."/>
            <person name="Grigoriev I."/>
            <person name="Quatrano R.S."/>
            <person name="Boore J.L."/>
        </authorList>
    </citation>
    <scope>NUCLEOTIDE SEQUENCE [LARGE SCALE GENOMIC DNA]</scope>
    <source>
        <strain evidence="2 3">cv. Gransden 2004</strain>
    </source>
</reference>
<dbReference type="Proteomes" id="UP000006727">
    <property type="component" value="Chromosome 12"/>
</dbReference>
<feature type="region of interest" description="Disordered" evidence="1">
    <location>
        <begin position="477"/>
        <end position="523"/>
    </location>
</feature>
<reference evidence="2" key="3">
    <citation type="submission" date="2020-12" db="UniProtKB">
        <authorList>
            <consortium name="EnsemblPlants"/>
        </authorList>
    </citation>
    <scope>IDENTIFICATION</scope>
</reference>
<accession>A0A7I4ADV8</accession>
<dbReference type="PANTHER" id="PTHR46136">
    <property type="entry name" value="TRANSCRIPTION FACTOR GTE8"/>
    <property type="match status" value="1"/>
</dbReference>
<feature type="compositionally biased region" description="Polar residues" evidence="1">
    <location>
        <begin position="111"/>
        <end position="120"/>
    </location>
</feature>
<dbReference type="AlphaFoldDB" id="A0A7I4ADV8"/>
<sequence>MASALLLTHERHSNVYSAGLADMMKRGANMAKASTEAPQEVRVLKRKSMSLNQEYAQGASGVVTVDVAKLSREQRSELRKKLKRGLEEVRLVVSRIDTWLEVLSRGKGKPLSQSQSQLQGVASEGKQQQQQQQQQHQQQCRSSEAKLGRADVNGLGQGPGHGQGQGRKEVASVISDPASSSGETPRDMPKEMSEREARLARQPSVLIPEVALGTPSEKMKRTPKANQLYVNSEFVSGKDKMPAPEKAKAKRTASGKWETKDPRRQKVEAARGKRVADMLKQCTTLLRKLMTHKHGWVFNEPVDAARGGGGEVRRGGRAGGEGGEKDVDIDDDVGPAKFAPVVIDKGRESSSSGSDSSDSGSSDSDSDSGSSSGSESDAEDGQTGGAGPKASHDKSIADFPPQAMQDPVGREPASEQKDSRCAEAEATKKDVLVVHGETVSERAVVPEKSPPARQVSPEKQLRAALLKGRFADLIVKSQGKALPDSKNDKVDPEKLKRDREEMERRQREEKARLHAEAKAAEITKRKAEAEAALLEKQKREVEREEARRELQQMERTVEIDENSGILKDLERLRSGPLEAMLGSVHDAGNGEEGSPDGSSTIALQGGSNPLEQLGLFMRNDDEEEDEDADVDGEDEMEVECGEAREEGGEEDEVVDVEDGEIDVD</sequence>
<dbReference type="InterPro" id="IPR052442">
    <property type="entry name" value="Env_Response_Regulator"/>
</dbReference>
<keyword evidence="3" id="KW-1185">Reference proteome</keyword>
<dbReference type="EnsemblPlants" id="Pp3c12_15290V3.2">
    <property type="protein sequence ID" value="Pp3c12_15290V3.2"/>
    <property type="gene ID" value="Pp3c12_15290"/>
</dbReference>
<evidence type="ECO:0000313" key="3">
    <source>
        <dbReference type="Proteomes" id="UP000006727"/>
    </source>
</evidence>
<feature type="region of interest" description="Disordered" evidence="1">
    <location>
        <begin position="581"/>
        <end position="664"/>
    </location>
</feature>
<name>A0A7I4ADV8_PHYPA</name>
<reference evidence="2 3" key="2">
    <citation type="journal article" date="2018" name="Plant J.">
        <title>The Physcomitrella patens chromosome-scale assembly reveals moss genome structure and evolution.</title>
        <authorList>
            <person name="Lang D."/>
            <person name="Ullrich K.K."/>
            <person name="Murat F."/>
            <person name="Fuchs J."/>
            <person name="Jenkins J."/>
            <person name="Haas F.B."/>
            <person name="Piednoel M."/>
            <person name="Gundlach H."/>
            <person name="Van Bel M."/>
            <person name="Meyberg R."/>
            <person name="Vives C."/>
            <person name="Morata J."/>
            <person name="Symeonidi A."/>
            <person name="Hiss M."/>
            <person name="Muchero W."/>
            <person name="Kamisugi Y."/>
            <person name="Saleh O."/>
            <person name="Blanc G."/>
            <person name="Decker E.L."/>
            <person name="van Gessel N."/>
            <person name="Grimwood J."/>
            <person name="Hayes R.D."/>
            <person name="Graham S.W."/>
            <person name="Gunter L.E."/>
            <person name="McDaniel S.F."/>
            <person name="Hoernstein S.N.W."/>
            <person name="Larsson A."/>
            <person name="Li F.W."/>
            <person name="Perroud P.F."/>
            <person name="Phillips J."/>
            <person name="Ranjan P."/>
            <person name="Rokshar D.S."/>
            <person name="Rothfels C.J."/>
            <person name="Schneider L."/>
            <person name="Shu S."/>
            <person name="Stevenson D.W."/>
            <person name="Thummler F."/>
            <person name="Tillich M."/>
            <person name="Villarreal Aguilar J.C."/>
            <person name="Widiez T."/>
            <person name="Wong G.K."/>
            <person name="Wymore A."/>
            <person name="Zhang Y."/>
            <person name="Zimmer A.D."/>
            <person name="Quatrano R.S."/>
            <person name="Mayer K.F.X."/>
            <person name="Goodstein D."/>
            <person name="Casacuberta J.M."/>
            <person name="Vandepoele K."/>
            <person name="Reski R."/>
            <person name="Cuming A.C."/>
            <person name="Tuskan G.A."/>
            <person name="Maumus F."/>
            <person name="Salse J."/>
            <person name="Schmutz J."/>
            <person name="Rensing S.A."/>
        </authorList>
    </citation>
    <scope>NUCLEOTIDE SEQUENCE [LARGE SCALE GENOMIC DNA]</scope>
    <source>
        <strain evidence="2 3">cv. Gransden 2004</strain>
    </source>
</reference>
<feature type="region of interest" description="Disordered" evidence="1">
    <location>
        <begin position="236"/>
        <end position="272"/>
    </location>
</feature>
<proteinExistence type="predicted"/>
<dbReference type="PANTHER" id="PTHR46136:SF1">
    <property type="entry name" value="TRANSCRIPTION FACTOR GTE11-RELATED"/>
    <property type="match status" value="1"/>
</dbReference>
<feature type="compositionally biased region" description="Basic and acidic residues" evidence="1">
    <location>
        <begin position="408"/>
        <end position="432"/>
    </location>
</feature>
<feature type="compositionally biased region" description="Basic and acidic residues" evidence="1">
    <location>
        <begin position="236"/>
        <end position="247"/>
    </location>
</feature>
<protein>
    <submittedName>
        <fullName evidence="2">Uncharacterized protein</fullName>
    </submittedName>
</protein>
<dbReference type="Gramene" id="Pp3c12_15290V3.2">
    <property type="protein sequence ID" value="Pp3c12_15290V3.2"/>
    <property type="gene ID" value="Pp3c12_15290"/>
</dbReference>
<feature type="region of interest" description="Disordered" evidence="1">
    <location>
        <begin position="302"/>
        <end position="432"/>
    </location>
</feature>
<evidence type="ECO:0000313" key="2">
    <source>
        <dbReference type="EnsemblPlants" id="Pp3c12_15290V3.2"/>
    </source>
</evidence>
<feature type="compositionally biased region" description="Basic and acidic residues" evidence="1">
    <location>
        <begin position="184"/>
        <end position="199"/>
    </location>
</feature>
<feature type="compositionally biased region" description="Acidic residues" evidence="1">
    <location>
        <begin position="647"/>
        <end position="664"/>
    </location>
</feature>
<feature type="compositionally biased region" description="Acidic residues" evidence="1">
    <location>
        <begin position="620"/>
        <end position="640"/>
    </location>
</feature>
<dbReference type="FunCoup" id="A0A7I4ADV8">
    <property type="interactions" value="2264"/>
</dbReference>